<keyword evidence="3" id="KW-0804">Transcription</keyword>
<dbReference type="InterPro" id="IPR009057">
    <property type="entry name" value="Homeodomain-like_sf"/>
</dbReference>
<gene>
    <name evidence="6" type="ORF">SAMN05216252_103442</name>
</gene>
<accession>A0A239CAA9</accession>
<dbReference type="GO" id="GO:0000976">
    <property type="term" value="F:transcription cis-regulatory region binding"/>
    <property type="evidence" value="ECO:0007669"/>
    <property type="project" value="TreeGrafter"/>
</dbReference>
<dbReference type="InterPro" id="IPR001647">
    <property type="entry name" value="HTH_TetR"/>
</dbReference>
<keyword evidence="1" id="KW-0805">Transcription regulation</keyword>
<evidence type="ECO:0000313" key="7">
    <source>
        <dbReference type="Proteomes" id="UP000198280"/>
    </source>
</evidence>
<sequence length="197" mass="21493">MAMSQGAGTRRRGPVLERAILGAALEQLSTVGWRGLTMEGVAAGAQTGKAAVYRRWPSKQALVADALQTAFPEVPDVPDLGGLREDLVFLVLRMREAMYSRGGLALRSVIDECDQEAAHCFVRLIMEGVVEPTKQRILDVVRRGIGRGEVRPDATGDIVADVVPALMMYRSKIGGREITEEDLIEVVDQVMLPLLRP</sequence>
<proteinExistence type="predicted"/>
<dbReference type="Pfam" id="PF00440">
    <property type="entry name" value="TetR_N"/>
    <property type="match status" value="1"/>
</dbReference>
<dbReference type="OrthoDB" id="9796019at2"/>
<feature type="DNA-binding region" description="H-T-H motif" evidence="4">
    <location>
        <begin position="37"/>
        <end position="56"/>
    </location>
</feature>
<keyword evidence="2 4" id="KW-0238">DNA-binding</keyword>
<reference evidence="6 7" key="1">
    <citation type="submission" date="2017-06" db="EMBL/GenBank/DDBJ databases">
        <authorList>
            <person name="Kim H.J."/>
            <person name="Triplett B.A."/>
        </authorList>
    </citation>
    <scope>NUCLEOTIDE SEQUENCE [LARGE SCALE GENOMIC DNA]</scope>
    <source>
        <strain evidence="6 7">CGMCC 4.1858</strain>
    </source>
</reference>
<dbReference type="SUPFAM" id="SSF48498">
    <property type="entry name" value="Tetracyclin repressor-like, C-terminal domain"/>
    <property type="match status" value="1"/>
</dbReference>
<evidence type="ECO:0000259" key="5">
    <source>
        <dbReference type="PROSITE" id="PS50977"/>
    </source>
</evidence>
<evidence type="ECO:0000256" key="1">
    <source>
        <dbReference type="ARBA" id="ARBA00023015"/>
    </source>
</evidence>
<dbReference type="InterPro" id="IPR011075">
    <property type="entry name" value="TetR_C"/>
</dbReference>
<organism evidence="6 7">
    <name type="scientific">Actinacidiphila glaucinigra</name>
    <dbReference type="NCBI Taxonomy" id="235986"/>
    <lineage>
        <taxon>Bacteria</taxon>
        <taxon>Bacillati</taxon>
        <taxon>Actinomycetota</taxon>
        <taxon>Actinomycetes</taxon>
        <taxon>Kitasatosporales</taxon>
        <taxon>Streptomycetaceae</taxon>
        <taxon>Actinacidiphila</taxon>
    </lineage>
</organism>
<name>A0A239CAA9_9ACTN</name>
<evidence type="ECO:0000256" key="4">
    <source>
        <dbReference type="PROSITE-ProRule" id="PRU00335"/>
    </source>
</evidence>
<dbReference type="SUPFAM" id="SSF46689">
    <property type="entry name" value="Homeodomain-like"/>
    <property type="match status" value="1"/>
</dbReference>
<dbReference type="Gene3D" id="1.10.357.10">
    <property type="entry name" value="Tetracycline Repressor, domain 2"/>
    <property type="match status" value="1"/>
</dbReference>
<dbReference type="EMBL" id="FZOF01000003">
    <property type="protein sequence ID" value="SNS16832.1"/>
    <property type="molecule type" value="Genomic_DNA"/>
</dbReference>
<dbReference type="Pfam" id="PF16859">
    <property type="entry name" value="TetR_C_11"/>
    <property type="match status" value="1"/>
</dbReference>
<dbReference type="PANTHER" id="PTHR30055">
    <property type="entry name" value="HTH-TYPE TRANSCRIPTIONAL REGULATOR RUTR"/>
    <property type="match status" value="1"/>
</dbReference>
<evidence type="ECO:0000313" key="6">
    <source>
        <dbReference type="EMBL" id="SNS16832.1"/>
    </source>
</evidence>
<feature type="domain" description="HTH tetR-type" evidence="5">
    <location>
        <begin position="14"/>
        <end position="74"/>
    </location>
</feature>
<dbReference type="InterPro" id="IPR050109">
    <property type="entry name" value="HTH-type_TetR-like_transc_reg"/>
</dbReference>
<keyword evidence="7" id="KW-1185">Reference proteome</keyword>
<dbReference type="RefSeq" id="WP_089223097.1">
    <property type="nucleotide sequence ID" value="NZ_CP109343.1"/>
</dbReference>
<dbReference type="InterPro" id="IPR036271">
    <property type="entry name" value="Tet_transcr_reg_TetR-rel_C_sf"/>
</dbReference>
<dbReference type="PROSITE" id="PS50977">
    <property type="entry name" value="HTH_TETR_2"/>
    <property type="match status" value="1"/>
</dbReference>
<evidence type="ECO:0000256" key="3">
    <source>
        <dbReference type="ARBA" id="ARBA00023163"/>
    </source>
</evidence>
<evidence type="ECO:0000256" key="2">
    <source>
        <dbReference type="ARBA" id="ARBA00023125"/>
    </source>
</evidence>
<dbReference type="GO" id="GO:0003700">
    <property type="term" value="F:DNA-binding transcription factor activity"/>
    <property type="evidence" value="ECO:0007669"/>
    <property type="project" value="TreeGrafter"/>
</dbReference>
<protein>
    <submittedName>
        <fullName evidence="6">Transcriptional regulator, TetR family</fullName>
    </submittedName>
</protein>
<dbReference type="Proteomes" id="UP000198280">
    <property type="component" value="Unassembled WGS sequence"/>
</dbReference>
<dbReference type="AlphaFoldDB" id="A0A239CAA9"/>
<dbReference type="PANTHER" id="PTHR30055:SF225">
    <property type="entry name" value="TRANSCRIPTIONAL REGULATORY PROTEIN-RELATED"/>
    <property type="match status" value="1"/>
</dbReference>
<dbReference type="Gene3D" id="1.10.10.60">
    <property type="entry name" value="Homeodomain-like"/>
    <property type="match status" value="1"/>
</dbReference>